<dbReference type="InterPro" id="IPR050583">
    <property type="entry name" value="Mycobacterial_A85_antigen"/>
</dbReference>
<dbReference type="PANTHER" id="PTHR48098:SF3">
    <property type="entry name" value="IRON(III) ENTEROBACTIN ESTERASE"/>
    <property type="match status" value="1"/>
</dbReference>
<gene>
    <name evidence="1" type="ORF">ACFSOY_13380</name>
</gene>
<name>A0ABW4ZYA2_9BACL</name>
<keyword evidence="1" id="KW-0378">Hydrolase</keyword>
<dbReference type="Pfam" id="PF00756">
    <property type="entry name" value="Esterase"/>
    <property type="match status" value="1"/>
</dbReference>
<dbReference type="Proteomes" id="UP001597343">
    <property type="component" value="Unassembled WGS sequence"/>
</dbReference>
<protein>
    <submittedName>
        <fullName evidence="1">Alpha/beta hydrolase-fold protein</fullName>
    </submittedName>
</protein>
<dbReference type="GO" id="GO:0016787">
    <property type="term" value="F:hydrolase activity"/>
    <property type="evidence" value="ECO:0007669"/>
    <property type="project" value="UniProtKB-KW"/>
</dbReference>
<reference evidence="2" key="1">
    <citation type="journal article" date="2019" name="Int. J. Syst. Evol. Microbiol.">
        <title>The Global Catalogue of Microorganisms (GCM) 10K type strain sequencing project: providing services to taxonomists for standard genome sequencing and annotation.</title>
        <authorList>
            <consortium name="The Broad Institute Genomics Platform"/>
            <consortium name="The Broad Institute Genome Sequencing Center for Infectious Disease"/>
            <person name="Wu L."/>
            <person name="Ma J."/>
        </authorList>
    </citation>
    <scope>NUCLEOTIDE SEQUENCE [LARGE SCALE GENOMIC DNA]</scope>
    <source>
        <strain evidence="2">CGMCC 1.13574</strain>
    </source>
</reference>
<dbReference type="InterPro" id="IPR014756">
    <property type="entry name" value="Ig_E-set"/>
</dbReference>
<evidence type="ECO:0000313" key="1">
    <source>
        <dbReference type="EMBL" id="MFD2170978.1"/>
    </source>
</evidence>
<dbReference type="Gene3D" id="3.40.50.1820">
    <property type="entry name" value="alpha/beta hydrolase"/>
    <property type="match status" value="1"/>
</dbReference>
<dbReference type="SUPFAM" id="SSF81296">
    <property type="entry name" value="E set domains"/>
    <property type="match status" value="1"/>
</dbReference>
<dbReference type="RefSeq" id="WP_386047641.1">
    <property type="nucleotide sequence ID" value="NZ_JBHUIO010000008.1"/>
</dbReference>
<accession>A0ABW4ZYA2</accession>
<sequence length="397" mass="44768">MMTSPTIAHLERELRAGNDDALHAFWDYVEKEGAPLIEEADNEEDVLVTFLWRSDRAEEDSILMLGGPAGWNLEQSKLVRLLDTDLYYRTLQTPNRLAAEYYVSPHDTFGDDWETRLQNLQEDPLNRTFLIHPANPDKPATKDTAVAVLQYPGFAPNLYRAVRSAAPQGEVKQHRLKSSILENERSVWVYTPPGYRADGDPYDVLVLFDGFEYDKIVSVPTILDNLIADGKISPIVAVLVNANEHRNEEMRGTARFAQFAAEEVTAFVRENYHVSTDPSRAIIGGCSNGGLMGLIVALKHPTLYGNVLSQSGAFAWGYEGESDWFLERLKRWEQVELNIYMDVGSCEKQDIIGANHSIRDLLIERGASVHFHQFKGGHDWVCWRETFADGLLALIGK</sequence>
<proteinExistence type="predicted"/>
<dbReference type="SUPFAM" id="SSF53474">
    <property type="entry name" value="alpha/beta-Hydrolases"/>
    <property type="match status" value="1"/>
</dbReference>
<keyword evidence="2" id="KW-1185">Reference proteome</keyword>
<dbReference type="InterPro" id="IPR013783">
    <property type="entry name" value="Ig-like_fold"/>
</dbReference>
<organism evidence="1 2">
    <name type="scientific">Tumebacillus lipolyticus</name>
    <dbReference type="NCBI Taxonomy" id="1280370"/>
    <lineage>
        <taxon>Bacteria</taxon>
        <taxon>Bacillati</taxon>
        <taxon>Bacillota</taxon>
        <taxon>Bacilli</taxon>
        <taxon>Bacillales</taxon>
        <taxon>Alicyclobacillaceae</taxon>
        <taxon>Tumebacillus</taxon>
    </lineage>
</organism>
<comment type="caution">
    <text evidence="1">The sequence shown here is derived from an EMBL/GenBank/DDBJ whole genome shotgun (WGS) entry which is preliminary data.</text>
</comment>
<evidence type="ECO:0000313" key="2">
    <source>
        <dbReference type="Proteomes" id="UP001597343"/>
    </source>
</evidence>
<dbReference type="InterPro" id="IPR000801">
    <property type="entry name" value="Esterase-like"/>
</dbReference>
<dbReference type="InterPro" id="IPR029058">
    <property type="entry name" value="AB_hydrolase_fold"/>
</dbReference>
<dbReference type="Gene3D" id="2.60.40.10">
    <property type="entry name" value="Immunoglobulins"/>
    <property type="match status" value="1"/>
</dbReference>
<dbReference type="PANTHER" id="PTHR48098">
    <property type="entry name" value="ENTEROCHELIN ESTERASE-RELATED"/>
    <property type="match status" value="1"/>
</dbReference>
<dbReference type="EMBL" id="JBHUIO010000008">
    <property type="protein sequence ID" value="MFD2170978.1"/>
    <property type="molecule type" value="Genomic_DNA"/>
</dbReference>